<accession>A0A855WU45</accession>
<name>A0A855WU45_9BACT</name>
<protein>
    <submittedName>
        <fullName evidence="1">Uncharacterized protein</fullName>
    </submittedName>
</protein>
<comment type="caution">
    <text evidence="1">The sequence shown here is derived from an EMBL/GenBank/DDBJ whole genome shotgun (WGS) entry which is preliminary data.</text>
</comment>
<gene>
    <name evidence="1" type="ORF">C3F09_12290</name>
</gene>
<reference evidence="1 2" key="1">
    <citation type="journal article" date="2018" name="ISME J.">
        <title>A methanotrophic archaeon couples anaerobic oxidation of methane to Fe(III) reduction.</title>
        <authorList>
            <person name="Cai C."/>
            <person name="Leu A.O."/>
            <person name="Xie G.J."/>
            <person name="Guo J."/>
            <person name="Feng Y."/>
            <person name="Zhao J.X."/>
            <person name="Tyson G.W."/>
            <person name="Yuan Z."/>
            <person name="Hu S."/>
        </authorList>
    </citation>
    <scope>NUCLEOTIDE SEQUENCE [LARGE SCALE GENOMIC DNA]</scope>
    <source>
        <strain evidence="1">FeB_12</strain>
    </source>
</reference>
<evidence type="ECO:0000313" key="1">
    <source>
        <dbReference type="EMBL" id="PWB68090.1"/>
    </source>
</evidence>
<dbReference type="AlphaFoldDB" id="A0A855WU45"/>
<organism evidence="1 2">
    <name type="scientific">candidate division GN15 bacterium</name>
    <dbReference type="NCBI Taxonomy" id="2072418"/>
    <lineage>
        <taxon>Bacteria</taxon>
        <taxon>candidate division GN15</taxon>
    </lineage>
</organism>
<dbReference type="EMBL" id="PQAP01000217">
    <property type="protein sequence ID" value="PWB68090.1"/>
    <property type="molecule type" value="Genomic_DNA"/>
</dbReference>
<evidence type="ECO:0000313" key="2">
    <source>
        <dbReference type="Proteomes" id="UP000250918"/>
    </source>
</evidence>
<proteinExistence type="predicted"/>
<dbReference type="Proteomes" id="UP000250918">
    <property type="component" value="Unassembled WGS sequence"/>
</dbReference>
<sequence length="246" mass="26441">MARSYFEQLLLVTLLFIAVLPQAQSQVMDGVPHLINYQGRLTDTDGSPVGDGEYLITFTLWSDSVSTSPADRKWISSNCPVLVINGLFNWQLGSRENLPPWAITNYTNLWLGIEVGDDPELSPRNRLGSAPYAYKAWQADYTNYADSAGMLTGECHCSIQTGGSNGTGSFVVSFDPEFPPGLTPHVFANGVLAADDPGTSGLTRGMAVCAVVTNVSNNGFTVTLRVGFGGSLMPVATADIYYIAVR</sequence>